<keyword evidence="1" id="KW-0614">Plasmid</keyword>
<geneLocation type="plasmid" evidence="1">
    <name>unnamed</name>
</geneLocation>
<dbReference type="Proteomes" id="UP000679373">
    <property type="component" value="Plasmid unnamed"/>
</dbReference>
<dbReference type="EMBL" id="CP073654">
    <property type="protein sequence ID" value="QUN37954.1"/>
    <property type="molecule type" value="Genomic_DNA"/>
</dbReference>
<keyword evidence="2" id="KW-1185">Reference proteome</keyword>
<dbReference type="RefSeq" id="WP_077869036.1">
    <property type="nucleotide sequence ID" value="NZ_BKAK01000045.1"/>
</dbReference>
<gene>
    <name evidence="1" type="ORF">KEC93_26395</name>
</gene>
<dbReference type="InterPro" id="IPR024524">
    <property type="entry name" value="DUF3800"/>
</dbReference>
<sequence>MKKYFLFLDESKPNGSNLKHLCLGGVIIEEDTYKKTIIREINSMKNSVFGNTEVILHESELRSAKGEYSEMRKEKKRTFFWKELNRIFVTYNITTIGAAIDVDKYRSFYETNSLNDEYFIVLQAVLENFIHFLQKNNALGSVFIESRNHKEDTDIRNTYYKIMANGTLYLNANSFQDKLLNNLNFVIKEDNNIGVQLADFVPGTLNRKCNGLNPKEPNIYEVIESSLYNGKCNLKERFGFKIMP</sequence>
<evidence type="ECO:0000313" key="2">
    <source>
        <dbReference type="Proteomes" id="UP000679373"/>
    </source>
</evidence>
<dbReference type="AlphaFoldDB" id="A0AB74VQ73"/>
<accession>A0AB74VQ73</accession>
<organism evidence="1 2">
    <name type="scientific">Clostridium beijerinckii</name>
    <name type="common">Clostridium MP</name>
    <dbReference type="NCBI Taxonomy" id="1520"/>
    <lineage>
        <taxon>Bacteria</taxon>
        <taxon>Bacillati</taxon>
        <taxon>Bacillota</taxon>
        <taxon>Clostridia</taxon>
        <taxon>Eubacteriales</taxon>
        <taxon>Clostridiaceae</taxon>
        <taxon>Clostridium</taxon>
    </lineage>
</organism>
<proteinExistence type="predicted"/>
<evidence type="ECO:0000313" key="1">
    <source>
        <dbReference type="EMBL" id="QUN37954.1"/>
    </source>
</evidence>
<protein>
    <submittedName>
        <fullName evidence="1">DUF3800 domain-containing protein</fullName>
    </submittedName>
</protein>
<name>A0AB74VQ73_CLOBE</name>
<reference evidence="1" key="1">
    <citation type="submission" date="2021-04" db="EMBL/GenBank/DDBJ databases">
        <title>Complete genome sequence of the type strain Clostridium beijerinckii NRRL B-598.</title>
        <authorList>
            <person name="Sedlar K."/>
            <person name="Branska B."/>
            <person name="Bezdicek M."/>
            <person name="Nykrynova M."/>
            <person name="Lengerova M."/>
            <person name="Skutkova H."/>
            <person name="Patakova P."/>
        </authorList>
    </citation>
    <scope>NUCLEOTIDE SEQUENCE</scope>
    <source>
        <strain evidence="1">DSM 791</strain>
        <plasmid evidence="1">unnamed</plasmid>
    </source>
</reference>
<dbReference type="Pfam" id="PF12686">
    <property type="entry name" value="DUF3800"/>
    <property type="match status" value="1"/>
</dbReference>
<dbReference type="GeneID" id="66348136"/>